<comment type="caution">
    <text evidence="3">The sequence shown here is derived from an EMBL/GenBank/DDBJ whole genome shotgun (WGS) entry which is preliminary data.</text>
</comment>
<feature type="coiled-coil region" evidence="2">
    <location>
        <begin position="21"/>
        <end position="55"/>
    </location>
</feature>
<reference evidence="3 4" key="1">
    <citation type="journal article" date="2023" name="Arcadia Sci">
        <title>De novo assembly of a long-read Amblyomma americanum tick genome.</title>
        <authorList>
            <person name="Chou S."/>
            <person name="Poskanzer K.E."/>
            <person name="Rollins M."/>
            <person name="Thuy-Boun P.S."/>
        </authorList>
    </citation>
    <scope>NUCLEOTIDE SEQUENCE [LARGE SCALE GENOMIC DNA]</scope>
    <source>
        <strain evidence="3">F_SG_1</strain>
        <tissue evidence="3">Salivary glands</tissue>
    </source>
</reference>
<evidence type="ECO:0000256" key="1">
    <source>
        <dbReference type="ARBA" id="ARBA00023054"/>
    </source>
</evidence>
<protein>
    <submittedName>
        <fullName evidence="3">Uncharacterized protein</fullName>
    </submittedName>
</protein>
<name>A0AAQ4E7G1_AMBAM</name>
<keyword evidence="4" id="KW-1185">Reference proteome</keyword>
<dbReference type="GO" id="GO:0030915">
    <property type="term" value="C:Smc5-Smc6 complex"/>
    <property type="evidence" value="ECO:0007669"/>
    <property type="project" value="TreeGrafter"/>
</dbReference>
<dbReference type="GO" id="GO:0005634">
    <property type="term" value="C:nucleus"/>
    <property type="evidence" value="ECO:0007669"/>
    <property type="project" value="TreeGrafter"/>
</dbReference>
<dbReference type="AlphaFoldDB" id="A0AAQ4E7G1"/>
<dbReference type="PANTHER" id="PTHR45916">
    <property type="entry name" value="STRUCTURAL MAINTENANCE OF CHROMOSOMES PROTEIN 5"/>
    <property type="match status" value="1"/>
</dbReference>
<evidence type="ECO:0000256" key="2">
    <source>
        <dbReference type="SAM" id="Coils"/>
    </source>
</evidence>
<dbReference type="GO" id="GO:0003697">
    <property type="term" value="F:single-stranded DNA binding"/>
    <property type="evidence" value="ECO:0007669"/>
    <property type="project" value="TreeGrafter"/>
</dbReference>
<feature type="non-terminal residue" evidence="3">
    <location>
        <position position="90"/>
    </location>
</feature>
<proteinExistence type="predicted"/>
<accession>A0AAQ4E7G1</accession>
<evidence type="ECO:0000313" key="3">
    <source>
        <dbReference type="EMBL" id="KAK8770562.1"/>
    </source>
</evidence>
<organism evidence="3 4">
    <name type="scientific">Amblyomma americanum</name>
    <name type="common">Lone star tick</name>
    <dbReference type="NCBI Taxonomy" id="6943"/>
    <lineage>
        <taxon>Eukaryota</taxon>
        <taxon>Metazoa</taxon>
        <taxon>Ecdysozoa</taxon>
        <taxon>Arthropoda</taxon>
        <taxon>Chelicerata</taxon>
        <taxon>Arachnida</taxon>
        <taxon>Acari</taxon>
        <taxon>Parasitiformes</taxon>
        <taxon>Ixodida</taxon>
        <taxon>Ixodoidea</taxon>
        <taxon>Ixodidae</taxon>
        <taxon>Amblyomminae</taxon>
        <taxon>Amblyomma</taxon>
    </lineage>
</organism>
<gene>
    <name evidence="3" type="ORF">V5799_012973</name>
</gene>
<dbReference type="PANTHER" id="PTHR45916:SF1">
    <property type="entry name" value="STRUCTURAL MAINTENANCE OF CHROMOSOMES PROTEIN 5"/>
    <property type="match status" value="1"/>
</dbReference>
<keyword evidence="1 2" id="KW-0175">Coiled coil</keyword>
<dbReference type="Proteomes" id="UP001321473">
    <property type="component" value="Unassembled WGS sequence"/>
</dbReference>
<dbReference type="GO" id="GO:0000724">
    <property type="term" value="P:double-strand break repair via homologous recombination"/>
    <property type="evidence" value="ECO:0007669"/>
    <property type="project" value="TreeGrafter"/>
</dbReference>
<sequence>MLYLMALQEQTTVPFRVVDEINQVEREYLQCRATVSRLEKEVAGSEHQLSLTRAEVAETGARWLHDVEELLQRVNASFGHFFCELGCVGE</sequence>
<evidence type="ECO:0000313" key="4">
    <source>
        <dbReference type="Proteomes" id="UP001321473"/>
    </source>
</evidence>
<dbReference type="EMBL" id="JARKHS020020931">
    <property type="protein sequence ID" value="KAK8770562.1"/>
    <property type="molecule type" value="Genomic_DNA"/>
</dbReference>